<dbReference type="CDD" id="cd04301">
    <property type="entry name" value="NAT_SF"/>
    <property type="match status" value="1"/>
</dbReference>
<dbReference type="PANTHER" id="PTHR42791">
    <property type="entry name" value="GNAT FAMILY ACETYLTRANSFERASE"/>
    <property type="match status" value="1"/>
</dbReference>
<feature type="domain" description="N-acetyltransferase" evidence="2">
    <location>
        <begin position="44"/>
        <end position="242"/>
    </location>
</feature>
<protein>
    <recommendedName>
        <fullName evidence="2">N-acetyltransferase domain-containing protein</fullName>
    </recommendedName>
</protein>
<evidence type="ECO:0000313" key="4">
    <source>
        <dbReference type="Proteomes" id="UP000240883"/>
    </source>
</evidence>
<evidence type="ECO:0000256" key="1">
    <source>
        <dbReference type="SAM" id="MobiDB-lite"/>
    </source>
</evidence>
<evidence type="ECO:0000313" key="3">
    <source>
        <dbReference type="EMBL" id="PSN69244.1"/>
    </source>
</evidence>
<feature type="region of interest" description="Disordered" evidence="1">
    <location>
        <begin position="1"/>
        <end position="46"/>
    </location>
</feature>
<evidence type="ECO:0000259" key="2">
    <source>
        <dbReference type="PROSITE" id="PS51186"/>
    </source>
</evidence>
<feature type="compositionally biased region" description="Polar residues" evidence="1">
    <location>
        <begin position="24"/>
        <end position="46"/>
    </location>
</feature>
<keyword evidence="4" id="KW-1185">Reference proteome</keyword>
<dbReference type="InterPro" id="IPR016181">
    <property type="entry name" value="Acyl_CoA_acyltransferase"/>
</dbReference>
<proteinExistence type="predicted"/>
<dbReference type="Gene3D" id="3.40.630.30">
    <property type="match status" value="1"/>
</dbReference>
<feature type="compositionally biased region" description="Polar residues" evidence="1">
    <location>
        <begin position="1"/>
        <end position="13"/>
    </location>
</feature>
<accession>A0A2T2NV27</accession>
<dbReference type="STRING" id="1448308.A0A2T2NV27"/>
<dbReference type="OrthoDB" id="4738875at2759"/>
<organism evidence="3 4">
    <name type="scientific">Corynespora cassiicola Philippines</name>
    <dbReference type="NCBI Taxonomy" id="1448308"/>
    <lineage>
        <taxon>Eukaryota</taxon>
        <taxon>Fungi</taxon>
        <taxon>Dikarya</taxon>
        <taxon>Ascomycota</taxon>
        <taxon>Pezizomycotina</taxon>
        <taxon>Dothideomycetes</taxon>
        <taxon>Pleosporomycetidae</taxon>
        <taxon>Pleosporales</taxon>
        <taxon>Corynesporascaceae</taxon>
        <taxon>Corynespora</taxon>
    </lineage>
</organism>
<name>A0A2T2NV27_CORCC</name>
<sequence length="257" mass="28865">MLSHSASFLTSTHAPLPVPPVNGKATTSQSTPASESKSPTSSTFELQECTQEDIPRFFELVSVAFAHDHPYIDAEFPSHDKPKGRSAGTTRMLDLFRADKSASWLKIVSADGKMIAGAKWNVYDGKAAALPDAKTTGDWWENGEEKDYALYLSDTYLINRRKKFDEARGRLLSLEYLMVDPQWQRKGAGTLLTQWGTKMADNLGVDAIVEATAVAVPLYRKNGFELHQDFTLQLPEKWKDRPKQRICWMVRSPVKKI</sequence>
<dbReference type="Proteomes" id="UP000240883">
    <property type="component" value="Unassembled WGS sequence"/>
</dbReference>
<dbReference type="PROSITE" id="PS51186">
    <property type="entry name" value="GNAT"/>
    <property type="match status" value="1"/>
</dbReference>
<dbReference type="GO" id="GO:0016747">
    <property type="term" value="F:acyltransferase activity, transferring groups other than amino-acyl groups"/>
    <property type="evidence" value="ECO:0007669"/>
    <property type="project" value="InterPro"/>
</dbReference>
<dbReference type="InterPro" id="IPR052523">
    <property type="entry name" value="Trichothecene_AcTrans"/>
</dbReference>
<dbReference type="PANTHER" id="PTHR42791:SF14">
    <property type="entry name" value="N-ACETYLTRANSFERASE DOMAIN-CONTAINING PROTEIN"/>
    <property type="match status" value="1"/>
</dbReference>
<dbReference type="InterPro" id="IPR000182">
    <property type="entry name" value="GNAT_dom"/>
</dbReference>
<dbReference type="SUPFAM" id="SSF55729">
    <property type="entry name" value="Acyl-CoA N-acyltransferases (Nat)"/>
    <property type="match status" value="1"/>
</dbReference>
<dbReference type="EMBL" id="KZ678133">
    <property type="protein sequence ID" value="PSN69244.1"/>
    <property type="molecule type" value="Genomic_DNA"/>
</dbReference>
<dbReference type="Pfam" id="PF13508">
    <property type="entry name" value="Acetyltransf_7"/>
    <property type="match status" value="1"/>
</dbReference>
<gene>
    <name evidence="3" type="ORF">BS50DRAFT_336639</name>
</gene>
<dbReference type="AlphaFoldDB" id="A0A2T2NV27"/>
<reference evidence="3 4" key="1">
    <citation type="journal article" date="2018" name="Front. Microbiol.">
        <title>Genome-Wide Analysis of Corynespora cassiicola Leaf Fall Disease Putative Effectors.</title>
        <authorList>
            <person name="Lopez D."/>
            <person name="Ribeiro S."/>
            <person name="Label P."/>
            <person name="Fumanal B."/>
            <person name="Venisse J.S."/>
            <person name="Kohler A."/>
            <person name="de Oliveira R.R."/>
            <person name="Labutti K."/>
            <person name="Lipzen A."/>
            <person name="Lail K."/>
            <person name="Bauer D."/>
            <person name="Ohm R.A."/>
            <person name="Barry K.W."/>
            <person name="Spatafora J."/>
            <person name="Grigoriev I.V."/>
            <person name="Martin F.M."/>
            <person name="Pujade-Renaud V."/>
        </authorList>
    </citation>
    <scope>NUCLEOTIDE SEQUENCE [LARGE SCALE GENOMIC DNA]</scope>
    <source>
        <strain evidence="3 4">Philippines</strain>
    </source>
</reference>